<evidence type="ECO:0000313" key="4">
    <source>
        <dbReference type="EMBL" id="CAE8702880.1"/>
    </source>
</evidence>
<dbReference type="EMBL" id="CAJNNV010030015">
    <property type="protein sequence ID" value="CAE8631047.1"/>
    <property type="molecule type" value="Genomic_DNA"/>
</dbReference>
<proteinExistence type="predicted"/>
<accession>A0A813KM79</accession>
<evidence type="ECO:0000313" key="6">
    <source>
        <dbReference type="Proteomes" id="UP000654075"/>
    </source>
</evidence>
<dbReference type="OrthoDB" id="438755at2759"/>
<keyword evidence="2" id="KW-0802">TPR repeat</keyword>
<dbReference type="OMA" id="NESYHAS"/>
<evidence type="ECO:0008006" key="7">
    <source>
        <dbReference type="Google" id="ProtNLM"/>
    </source>
</evidence>
<keyword evidence="1" id="KW-0677">Repeat</keyword>
<dbReference type="AlphaFoldDB" id="A0A813KM79"/>
<dbReference type="PANTHER" id="PTHR11242">
    <property type="entry name" value="ARYL HYDROCARBON RECEPTOR INTERACTING PROTEIN RELATED"/>
    <property type="match status" value="1"/>
</dbReference>
<gene>
    <name evidence="3" type="ORF">PGLA1383_LOCUS47189</name>
    <name evidence="4" type="ORF">PGLA2088_LOCUS32637</name>
</gene>
<dbReference type="SUPFAM" id="SSF48452">
    <property type="entry name" value="TPR-like"/>
    <property type="match status" value="1"/>
</dbReference>
<evidence type="ECO:0000256" key="2">
    <source>
        <dbReference type="ARBA" id="ARBA00022803"/>
    </source>
</evidence>
<dbReference type="InterPro" id="IPR019734">
    <property type="entry name" value="TPR_rpt"/>
</dbReference>
<evidence type="ECO:0000313" key="5">
    <source>
        <dbReference type="Proteomes" id="UP000626109"/>
    </source>
</evidence>
<dbReference type="InterPro" id="IPR011990">
    <property type="entry name" value="TPR-like_helical_dom_sf"/>
</dbReference>
<dbReference type="Proteomes" id="UP000654075">
    <property type="component" value="Unassembled WGS sequence"/>
</dbReference>
<dbReference type="PANTHER" id="PTHR11242:SF0">
    <property type="entry name" value="TPR_REGION DOMAIN-CONTAINING PROTEIN"/>
    <property type="match status" value="1"/>
</dbReference>
<sequence length="329" mass="36319">MDPAANCEAEDGLLQLGPADSLGLGDDGRLDCCPDGHGELDGLDGSSFAEILGSDCVIQRVDKNQKVLGGAKPEEMQHELMSRASTQRRLSACADHVKNMSREEKLLWALDLKDKGNESYHASKFEEAARLYGDCLVALDFEGTPEENGEVASRLQLPVCTNLAACLIEMGGYERCIEICNIALTVDSKAVKAIYRRGVAHFRLGVYKSARSDFEAALAFISTAQADDGEGGDSNSQDSEPMGDLQRRVRTYLGHIQRFSEQERATCKRMFQRNQDEKHLYEDRPGAKIGALEEDEPQVDDSDEAIEAALQKLQGSWRCCTRRSDKKFS</sequence>
<dbReference type="SMART" id="SM00028">
    <property type="entry name" value="TPR"/>
    <property type="match status" value="2"/>
</dbReference>
<reference evidence="4" key="1">
    <citation type="submission" date="2021-02" db="EMBL/GenBank/DDBJ databases">
        <authorList>
            <person name="Dougan E. K."/>
            <person name="Rhodes N."/>
            <person name="Thang M."/>
            <person name="Chan C."/>
        </authorList>
    </citation>
    <scope>NUCLEOTIDE SEQUENCE</scope>
</reference>
<name>A0A813KM79_POLGL</name>
<protein>
    <recommendedName>
        <fullName evidence="7">Peptidylprolyl isomerase</fullName>
    </recommendedName>
</protein>
<dbReference type="InterPro" id="IPR039663">
    <property type="entry name" value="AIP/AIPL1/TTC9"/>
</dbReference>
<dbReference type="EMBL" id="CAJNNW010030252">
    <property type="protein sequence ID" value="CAE8702880.1"/>
    <property type="molecule type" value="Genomic_DNA"/>
</dbReference>
<evidence type="ECO:0000256" key="1">
    <source>
        <dbReference type="ARBA" id="ARBA00022737"/>
    </source>
</evidence>
<keyword evidence="6" id="KW-1185">Reference proteome</keyword>
<dbReference type="Proteomes" id="UP000626109">
    <property type="component" value="Unassembled WGS sequence"/>
</dbReference>
<evidence type="ECO:0000313" key="3">
    <source>
        <dbReference type="EMBL" id="CAE8631047.1"/>
    </source>
</evidence>
<organism evidence="4 5">
    <name type="scientific">Polarella glacialis</name>
    <name type="common">Dinoflagellate</name>
    <dbReference type="NCBI Taxonomy" id="89957"/>
    <lineage>
        <taxon>Eukaryota</taxon>
        <taxon>Sar</taxon>
        <taxon>Alveolata</taxon>
        <taxon>Dinophyceae</taxon>
        <taxon>Suessiales</taxon>
        <taxon>Suessiaceae</taxon>
        <taxon>Polarella</taxon>
    </lineage>
</organism>
<comment type="caution">
    <text evidence="4">The sequence shown here is derived from an EMBL/GenBank/DDBJ whole genome shotgun (WGS) entry which is preliminary data.</text>
</comment>
<dbReference type="Gene3D" id="1.25.40.10">
    <property type="entry name" value="Tetratricopeptide repeat domain"/>
    <property type="match status" value="1"/>
</dbReference>